<dbReference type="OrthoDB" id="7845843at2"/>
<dbReference type="KEGG" id="ble:BleG1_1948"/>
<feature type="domain" description="RNase H type-1" evidence="1">
    <location>
        <begin position="1"/>
        <end position="127"/>
    </location>
</feature>
<keyword evidence="3" id="KW-1185">Reference proteome</keyword>
<dbReference type="InterPro" id="IPR012337">
    <property type="entry name" value="RNaseH-like_sf"/>
</dbReference>
<dbReference type="PANTHER" id="PTHR48475">
    <property type="entry name" value="RIBONUCLEASE H"/>
    <property type="match status" value="1"/>
</dbReference>
<dbReference type="PATRIC" id="fig|1246626.3.peg.1948"/>
<protein>
    <submittedName>
        <fullName evidence="2">Ribonuclease</fullName>
    </submittedName>
</protein>
<dbReference type="InterPro" id="IPR036397">
    <property type="entry name" value="RNaseH_sf"/>
</dbReference>
<dbReference type="PANTHER" id="PTHR48475:SF1">
    <property type="entry name" value="RNASE H TYPE-1 DOMAIN-CONTAINING PROTEIN"/>
    <property type="match status" value="1"/>
</dbReference>
<evidence type="ECO:0000313" key="3">
    <source>
        <dbReference type="Proteomes" id="UP000027142"/>
    </source>
</evidence>
<dbReference type="InterPro" id="IPR002156">
    <property type="entry name" value="RNaseH_domain"/>
</dbReference>
<dbReference type="HOGENOM" id="CLU_095977_2_1_9"/>
<dbReference type="SUPFAM" id="SSF53098">
    <property type="entry name" value="Ribonuclease H-like"/>
    <property type="match status" value="1"/>
</dbReference>
<dbReference type="CDD" id="cd09279">
    <property type="entry name" value="RNase_HI_like"/>
    <property type="match status" value="1"/>
</dbReference>
<dbReference type="STRING" id="1246626.BleG1_1948"/>
<dbReference type="AlphaFoldDB" id="A0A060LTG5"/>
<gene>
    <name evidence="2" type="ORF">BleG1_1948</name>
</gene>
<accession>A0A060LTG5</accession>
<reference evidence="2 3" key="1">
    <citation type="journal article" date="2014" name="Gene">
        <title>A comparative genomic analysis of the alkalitolerant soil bacterium Bacillus lehensis G1.</title>
        <authorList>
            <person name="Noor Y.M."/>
            <person name="Samsulrizal N.H."/>
            <person name="Jema'on N.A."/>
            <person name="Low K.O."/>
            <person name="Ramli A.N."/>
            <person name="Alias N.I."/>
            <person name="Damis S.I."/>
            <person name="Fuzi S.F."/>
            <person name="Isa M.N."/>
            <person name="Murad A.M."/>
            <person name="Raih M.F."/>
            <person name="Bakar F.D."/>
            <person name="Najimudin N."/>
            <person name="Mahadi N.M."/>
            <person name="Illias R.M."/>
        </authorList>
    </citation>
    <scope>NUCLEOTIDE SEQUENCE [LARGE SCALE GENOMIC DNA]</scope>
    <source>
        <strain evidence="2 3">G1</strain>
    </source>
</reference>
<dbReference type="GO" id="GO:0004523">
    <property type="term" value="F:RNA-DNA hybrid ribonuclease activity"/>
    <property type="evidence" value="ECO:0007669"/>
    <property type="project" value="InterPro"/>
</dbReference>
<dbReference type="RefSeq" id="WP_038480041.1">
    <property type="nucleotide sequence ID" value="NZ_CP003923.1"/>
</dbReference>
<sequence>MNRMSIDGASAGDPGPSGIGILLVFDNGQTEEFRYHIGLHNNHEAEFEAFIVALTIAKQKQLGHLLVQTDSRLVSEAIEKRYVKRKQFDPYVKKAQELIEAFDLFFIKWVPSKQNKKADELARLAIREPKRIFKEAL</sequence>
<dbReference type="PROSITE" id="PS50879">
    <property type="entry name" value="RNASE_H_1"/>
    <property type="match status" value="1"/>
</dbReference>
<dbReference type="eggNOG" id="COG0328">
    <property type="taxonomic scope" value="Bacteria"/>
</dbReference>
<dbReference type="Pfam" id="PF13456">
    <property type="entry name" value="RVT_3"/>
    <property type="match status" value="1"/>
</dbReference>
<dbReference type="GO" id="GO:0003676">
    <property type="term" value="F:nucleic acid binding"/>
    <property type="evidence" value="ECO:0007669"/>
    <property type="project" value="InterPro"/>
</dbReference>
<organism evidence="2 3">
    <name type="scientific">Shouchella lehensis G1</name>
    <dbReference type="NCBI Taxonomy" id="1246626"/>
    <lineage>
        <taxon>Bacteria</taxon>
        <taxon>Bacillati</taxon>
        <taxon>Bacillota</taxon>
        <taxon>Bacilli</taxon>
        <taxon>Bacillales</taxon>
        <taxon>Bacillaceae</taxon>
        <taxon>Shouchella</taxon>
    </lineage>
</organism>
<dbReference type="Proteomes" id="UP000027142">
    <property type="component" value="Chromosome"/>
</dbReference>
<dbReference type="EMBL" id="CP003923">
    <property type="protein sequence ID" value="AIC94526.1"/>
    <property type="molecule type" value="Genomic_DNA"/>
</dbReference>
<proteinExistence type="predicted"/>
<dbReference type="Gene3D" id="3.30.420.10">
    <property type="entry name" value="Ribonuclease H-like superfamily/Ribonuclease H"/>
    <property type="match status" value="1"/>
</dbReference>
<name>A0A060LTG5_9BACI</name>
<evidence type="ECO:0000313" key="2">
    <source>
        <dbReference type="EMBL" id="AIC94526.1"/>
    </source>
</evidence>
<evidence type="ECO:0000259" key="1">
    <source>
        <dbReference type="PROSITE" id="PS50879"/>
    </source>
</evidence>